<dbReference type="InterPro" id="IPR002937">
    <property type="entry name" value="Amino_oxidase"/>
</dbReference>
<protein>
    <recommendedName>
        <fullName evidence="3">Pyridine nucleotide-disulfide oxidoreductase domain-containing protein 2</fullName>
    </recommendedName>
</protein>
<dbReference type="PANTHER" id="PTHR10668:SF103">
    <property type="entry name" value="PYRIDINE NUCLEOTIDE-DISULFIDE OXIDOREDUCTASE DOMAIN-CONTAINING PROTEIN 2"/>
    <property type="match status" value="1"/>
</dbReference>
<evidence type="ECO:0000256" key="3">
    <source>
        <dbReference type="ARBA" id="ARBA00040298"/>
    </source>
</evidence>
<comment type="subunit">
    <text evidence="2">Interacts with COX5B; this interaction may contribute to localize PYROXD2 to the inner face of the inner mitochondrial membrane.</text>
</comment>
<evidence type="ECO:0000259" key="4">
    <source>
        <dbReference type="Pfam" id="PF01593"/>
    </source>
</evidence>
<comment type="function">
    <text evidence="1">Probable oxidoreductase that may play a role as regulator of mitochondrial function.</text>
</comment>
<dbReference type="RefSeq" id="WP_009020821.1">
    <property type="nucleotide sequence ID" value="NZ_DS999411.1"/>
</dbReference>
<reference evidence="6" key="1">
    <citation type="journal article" date="2013" name="BMC Microbiol.">
        <title>Taxonomy and evolution of bacteriochlorophyll a-containing members of the OM60/NOR5 clade of marine gammaproteobacteria: description of Luminiphilus syltensis gen. nov., sp. nov., reclassification of Haliea rubra as Pseudohaliea rubra gen. nov., comb. nov., and emendation of Chromatocurvus halotolerans.</title>
        <authorList>
            <person name="Spring S."/>
            <person name="Riedel T."/>
            <person name="Sproer C."/>
            <person name="Yan S."/>
            <person name="Harder J."/>
            <person name="Fuchs B.M."/>
        </authorList>
    </citation>
    <scope>NUCLEOTIDE SEQUENCE [LARGE SCALE GENOMIC DNA]</scope>
    <source>
        <strain evidence="6">NOR51-B</strain>
    </source>
</reference>
<feature type="domain" description="Amine oxidase" evidence="4">
    <location>
        <begin position="15"/>
        <end position="502"/>
    </location>
</feature>
<sequence>MKHYDTLVIGAGHNGLVCASYLAKAGQSVLVLEANETVGGLAATREFHPGFSAPIAHTLVGLADTIVKDLDLESHGFKAAAQALPLTAVHPSDAPIQIDGSSVTGVGADDSATYQALQAQLRRFADALAPFWESTMPRIGSTSVADLFTFGKLGLKLRMLGRDDMLEFMRVATLPMRDLADESFDNERLKAALCWDGLLGSKLAPRSPNQAVLTVLNRMAGKHGGQHSIPPNGINGLMNALRTAAEANGAEVRTSTPVQKITVEGDENGQRISGVQLANGEEIKADKVVSSADPKTTLLGLLGAPQLEIDFSNRIRRLRTDGYVAKLHLALSGKPAFQGVANPEGRLLIAPTMDTIEFAYDNAKYGEVPEEAVMEVVIPTLSQNDLAPTGSHVLSAHVMYVPGKIKGGWTDAAKQSLTDQLIAQLEAHAPGIGELVEASELLTPEDLERDYHVSGGHWHHAEPAMDQLLMMRPTYEAAQYNTPIPGLYLCGAGSHPGGDINGNPGRNAAKEMLS</sequence>
<keyword evidence="6" id="KW-1185">Reference proteome</keyword>
<dbReference type="PANTHER" id="PTHR10668">
    <property type="entry name" value="PHYTOENE DEHYDROGENASE"/>
    <property type="match status" value="1"/>
</dbReference>
<dbReference type="Gene3D" id="3.50.50.60">
    <property type="entry name" value="FAD/NAD(P)-binding domain"/>
    <property type="match status" value="2"/>
</dbReference>
<dbReference type="eggNOG" id="COG1233">
    <property type="taxonomic scope" value="Bacteria"/>
</dbReference>
<proteinExistence type="predicted"/>
<accession>B8KTU0</accession>
<evidence type="ECO:0000256" key="2">
    <source>
        <dbReference type="ARBA" id="ARBA00038825"/>
    </source>
</evidence>
<dbReference type="Proteomes" id="UP000004699">
    <property type="component" value="Unassembled WGS sequence"/>
</dbReference>
<evidence type="ECO:0000313" key="6">
    <source>
        <dbReference type="Proteomes" id="UP000004699"/>
    </source>
</evidence>
<dbReference type="OrthoDB" id="9774675at2"/>
<evidence type="ECO:0000256" key="1">
    <source>
        <dbReference type="ARBA" id="ARBA00037217"/>
    </source>
</evidence>
<dbReference type="Pfam" id="PF01593">
    <property type="entry name" value="Amino_oxidase"/>
    <property type="match status" value="1"/>
</dbReference>
<dbReference type="EMBL" id="DS999411">
    <property type="protein sequence ID" value="EED36077.1"/>
    <property type="molecule type" value="Genomic_DNA"/>
</dbReference>
<dbReference type="SUPFAM" id="SSF51905">
    <property type="entry name" value="FAD/NAD(P)-binding domain"/>
    <property type="match status" value="1"/>
</dbReference>
<dbReference type="STRING" id="565045.NOR51B_2025"/>
<dbReference type="HOGENOM" id="CLU_019327_0_1_6"/>
<dbReference type="InterPro" id="IPR036188">
    <property type="entry name" value="FAD/NAD-bd_sf"/>
</dbReference>
<name>B8KTU0_9GAMM</name>
<evidence type="ECO:0000313" key="5">
    <source>
        <dbReference type="EMBL" id="EED36077.1"/>
    </source>
</evidence>
<gene>
    <name evidence="5" type="ORF">NOR51B_2025</name>
</gene>
<dbReference type="GO" id="GO:0016491">
    <property type="term" value="F:oxidoreductase activity"/>
    <property type="evidence" value="ECO:0007669"/>
    <property type="project" value="InterPro"/>
</dbReference>
<organism evidence="5 6">
    <name type="scientific">Luminiphilus syltensis NOR5-1B</name>
    <dbReference type="NCBI Taxonomy" id="565045"/>
    <lineage>
        <taxon>Bacteria</taxon>
        <taxon>Pseudomonadati</taxon>
        <taxon>Pseudomonadota</taxon>
        <taxon>Gammaproteobacteria</taxon>
        <taxon>Cellvibrionales</taxon>
        <taxon>Halieaceae</taxon>
        <taxon>Luminiphilus</taxon>
    </lineage>
</organism>
<dbReference type="AlphaFoldDB" id="B8KTU0"/>